<organism evidence="1 2">
    <name type="scientific">Chromobacterium amazonense</name>
    <dbReference type="NCBI Taxonomy" id="1382803"/>
    <lineage>
        <taxon>Bacteria</taxon>
        <taxon>Pseudomonadati</taxon>
        <taxon>Pseudomonadota</taxon>
        <taxon>Betaproteobacteria</taxon>
        <taxon>Neisseriales</taxon>
        <taxon>Chromobacteriaceae</taxon>
        <taxon>Chromobacterium</taxon>
    </lineage>
</organism>
<evidence type="ECO:0008006" key="3">
    <source>
        <dbReference type="Google" id="ProtNLM"/>
    </source>
</evidence>
<evidence type="ECO:0000313" key="1">
    <source>
        <dbReference type="EMBL" id="MEJ8674484.1"/>
    </source>
</evidence>
<name>A0ABU8V017_9NEIS</name>
<dbReference type="SUPFAM" id="SSF53850">
    <property type="entry name" value="Periplasmic binding protein-like II"/>
    <property type="match status" value="1"/>
</dbReference>
<dbReference type="EMBL" id="JAVFJF020000010">
    <property type="protein sequence ID" value="MEJ8674484.1"/>
    <property type="molecule type" value="Genomic_DNA"/>
</dbReference>
<proteinExistence type="predicted"/>
<dbReference type="Proteomes" id="UP001224516">
    <property type="component" value="Unassembled WGS sequence"/>
</dbReference>
<dbReference type="RefSeq" id="WP_307913694.1">
    <property type="nucleotide sequence ID" value="NZ_JAVFJF020000010.1"/>
</dbReference>
<protein>
    <recommendedName>
        <fullName evidence="3">Solute-binding protein family 3/N-terminal domain-containing protein</fullName>
    </recommendedName>
</protein>
<keyword evidence="2" id="KW-1185">Reference proteome</keyword>
<comment type="caution">
    <text evidence="1">The sequence shown here is derived from an EMBL/GenBank/DDBJ whole genome shotgun (WGS) entry which is preliminary data.</text>
</comment>
<gene>
    <name evidence="1" type="ORF">QCL97_007070</name>
</gene>
<evidence type="ECO:0000313" key="2">
    <source>
        <dbReference type="Proteomes" id="UP001224516"/>
    </source>
</evidence>
<sequence length="239" mass="26321">MKIGWRLSGPILAGGILFCIAAVGKAAPPVRLVNLSALDAPNMVAMRHTLDVVFARAGLSYTIQYLPPERALAAFLAGQFDGDPNRGPQFNEFFPGAIRVEPHLRTAWYYAVSASPDVQPHSWAGLEGYRIAFLRGLHGIDLMTRHVAQREMPGSQDACIRMALIRRVDLCIVSSETADHWPLQEKYGAQAHAAVFAHLNIYLWMAPGQGAVADKLSQTMRQMAARGELQKLMGPYRID</sequence>
<accession>A0ABU8V017</accession>
<reference evidence="1 2" key="1">
    <citation type="submission" date="2023-12" db="EMBL/GenBank/DDBJ databases">
        <title>Evaluation and characterization of a potential secondary metabolite violacein from indigenous Chromobacterium amazonense SAM215.</title>
        <authorList>
            <person name="Tarafdar M.R."/>
            <person name="Abedin S.M."/>
            <person name="Atiqua A."/>
            <person name="Saha A."/>
            <person name="Khan S.N."/>
        </authorList>
    </citation>
    <scope>NUCLEOTIDE SEQUENCE [LARGE SCALE GENOMIC DNA]</scope>
    <source>
        <strain evidence="1 2">SAM215</strain>
    </source>
</reference>